<dbReference type="PANTHER" id="PTHR30466">
    <property type="entry name" value="FLAVIN REDUCTASE"/>
    <property type="match status" value="1"/>
</dbReference>
<keyword evidence="5" id="KW-1185">Reference proteome</keyword>
<dbReference type="EMBL" id="QOIL01000016">
    <property type="protein sequence ID" value="RCG27274.1"/>
    <property type="molecule type" value="Genomic_DNA"/>
</dbReference>
<dbReference type="PANTHER" id="PTHR30466:SF11">
    <property type="entry name" value="FLAVIN-DEPENDENT MONOOXYGENASE, REDUCTASE SUBUNIT HSAB"/>
    <property type="match status" value="1"/>
</dbReference>
<protein>
    <submittedName>
        <fullName evidence="4">Flavin reductase</fullName>
    </submittedName>
</protein>
<feature type="domain" description="Flavin reductase like" evidence="3">
    <location>
        <begin position="21"/>
        <end position="166"/>
    </location>
</feature>
<dbReference type="GO" id="GO:0010181">
    <property type="term" value="F:FMN binding"/>
    <property type="evidence" value="ECO:0007669"/>
    <property type="project" value="InterPro"/>
</dbReference>
<dbReference type="InterPro" id="IPR002563">
    <property type="entry name" value="Flavin_Rdtase-like_dom"/>
</dbReference>
<dbReference type="Proteomes" id="UP000253094">
    <property type="component" value="Unassembled WGS sequence"/>
</dbReference>
<reference evidence="4 5" key="1">
    <citation type="submission" date="2018-06" db="EMBL/GenBank/DDBJ databases">
        <title>Sphaerisporangium craniellae sp. nov., isolated from a marine sponge in the South China Sea.</title>
        <authorList>
            <person name="Li L."/>
        </authorList>
    </citation>
    <scope>NUCLEOTIDE SEQUENCE [LARGE SCALE GENOMIC DNA]</scope>
    <source>
        <strain evidence="4 5">CCTCC AA 208026</strain>
    </source>
</reference>
<dbReference type="AlphaFoldDB" id="A0A367FA97"/>
<dbReference type="OrthoDB" id="9792858at2"/>
<dbReference type="GO" id="GO:0042602">
    <property type="term" value="F:riboflavin reductase (NADPH) activity"/>
    <property type="evidence" value="ECO:0007669"/>
    <property type="project" value="TreeGrafter"/>
</dbReference>
<gene>
    <name evidence="4" type="ORF">DQ384_26535</name>
</gene>
<dbReference type="InterPro" id="IPR050268">
    <property type="entry name" value="NADH-dep_flavin_reductase"/>
</dbReference>
<dbReference type="SMART" id="SM00903">
    <property type="entry name" value="Flavin_Reduct"/>
    <property type="match status" value="1"/>
</dbReference>
<evidence type="ECO:0000256" key="2">
    <source>
        <dbReference type="ARBA" id="ARBA00023002"/>
    </source>
</evidence>
<comment type="similarity">
    <text evidence="1">Belongs to the non-flavoprotein flavin reductase family.</text>
</comment>
<organism evidence="4 5">
    <name type="scientific">Sphaerisporangium album</name>
    <dbReference type="NCBI Taxonomy" id="509200"/>
    <lineage>
        <taxon>Bacteria</taxon>
        <taxon>Bacillati</taxon>
        <taxon>Actinomycetota</taxon>
        <taxon>Actinomycetes</taxon>
        <taxon>Streptosporangiales</taxon>
        <taxon>Streptosporangiaceae</taxon>
        <taxon>Sphaerisporangium</taxon>
    </lineage>
</organism>
<dbReference type="InterPro" id="IPR012349">
    <property type="entry name" value="Split_barrel_FMN-bd"/>
</dbReference>
<dbReference type="Pfam" id="PF01613">
    <property type="entry name" value="Flavin_Reduct"/>
    <property type="match status" value="1"/>
</dbReference>
<keyword evidence="2" id="KW-0560">Oxidoreductase</keyword>
<sequence length="169" mass="17818">MSTGHPYGDGHVDRQRLRSVLGRLPTGVVAITALEPGTGEPCGLAANSFTSVSLDPPLVAFCVAHTSTSWPRIRHAETLTINVLAEHHQGVCRQLAGKGGDKFAGIEWSSSPGGNPIIDGTLAWIDCSIDGEHLAGDHMIVVAKVRHLDVNDDGGPLVFFRGGYGGFRA</sequence>
<evidence type="ECO:0000259" key="3">
    <source>
        <dbReference type="SMART" id="SM00903"/>
    </source>
</evidence>
<evidence type="ECO:0000256" key="1">
    <source>
        <dbReference type="ARBA" id="ARBA00008898"/>
    </source>
</evidence>
<proteinExistence type="inferred from homology"/>
<name>A0A367FA97_9ACTN</name>
<dbReference type="SUPFAM" id="SSF50475">
    <property type="entry name" value="FMN-binding split barrel"/>
    <property type="match status" value="1"/>
</dbReference>
<accession>A0A367FA97</accession>
<evidence type="ECO:0000313" key="5">
    <source>
        <dbReference type="Proteomes" id="UP000253094"/>
    </source>
</evidence>
<dbReference type="RefSeq" id="WP_114031613.1">
    <property type="nucleotide sequence ID" value="NZ_QOIL01000016.1"/>
</dbReference>
<comment type="caution">
    <text evidence="4">The sequence shown here is derived from an EMBL/GenBank/DDBJ whole genome shotgun (WGS) entry which is preliminary data.</text>
</comment>
<dbReference type="Gene3D" id="2.30.110.10">
    <property type="entry name" value="Electron Transport, Fmn-binding Protein, Chain A"/>
    <property type="match status" value="1"/>
</dbReference>
<evidence type="ECO:0000313" key="4">
    <source>
        <dbReference type="EMBL" id="RCG27274.1"/>
    </source>
</evidence>